<evidence type="ECO:0000256" key="1">
    <source>
        <dbReference type="SAM" id="MobiDB-lite"/>
    </source>
</evidence>
<evidence type="ECO:0000313" key="2">
    <source>
        <dbReference type="EMBL" id="MBR7679329.1"/>
    </source>
</evidence>
<feature type="region of interest" description="Disordered" evidence="1">
    <location>
        <begin position="85"/>
        <end position="104"/>
    </location>
</feature>
<feature type="non-terminal residue" evidence="2">
    <location>
        <position position="104"/>
    </location>
</feature>
<reference evidence="2" key="1">
    <citation type="submission" date="2021-04" db="EMBL/GenBank/DDBJ databases">
        <title>Sequencing of actinobacteria type strains.</title>
        <authorList>
            <person name="Nguyen G.-S."/>
            <person name="Wentzel A."/>
        </authorList>
    </citation>
    <scope>NUCLEOTIDE SEQUENCE</scope>
    <source>
        <strain evidence="2">DSM 42095</strain>
    </source>
</reference>
<keyword evidence="3" id="KW-1185">Reference proteome</keyword>
<dbReference type="AlphaFoldDB" id="A0A8T4J4L5"/>
<feature type="compositionally biased region" description="Basic and acidic residues" evidence="1">
    <location>
        <begin position="94"/>
        <end position="104"/>
    </location>
</feature>
<organism evidence="2 3">
    <name type="scientific">Streptomyces daliensis</name>
    <dbReference type="NCBI Taxonomy" id="299421"/>
    <lineage>
        <taxon>Bacteria</taxon>
        <taxon>Bacillati</taxon>
        <taxon>Actinomycetota</taxon>
        <taxon>Actinomycetes</taxon>
        <taxon>Kitasatosporales</taxon>
        <taxon>Streptomycetaceae</taxon>
        <taxon>Streptomyces</taxon>
    </lineage>
</organism>
<proteinExistence type="predicted"/>
<name>A0A8T4J4L5_9ACTN</name>
<gene>
    <name evidence="2" type="ORF">KDA82_41660</name>
</gene>
<evidence type="ECO:0000313" key="3">
    <source>
        <dbReference type="Proteomes" id="UP000675554"/>
    </source>
</evidence>
<sequence>MHRVLAAILKGRETIGAVLVDVSRDDAFLLAVESNTQHGLPLSQADRRAAATRLIASHSHMSDRAIARASGLGAKSVAAIRRSNASEPQLNARIGKDGRVRPVD</sequence>
<comment type="caution">
    <text evidence="2">The sequence shown here is derived from an EMBL/GenBank/DDBJ whole genome shotgun (WGS) entry which is preliminary data.</text>
</comment>
<dbReference type="EMBL" id="JAGSMN010002556">
    <property type="protein sequence ID" value="MBR7679329.1"/>
    <property type="molecule type" value="Genomic_DNA"/>
</dbReference>
<dbReference type="Proteomes" id="UP000675554">
    <property type="component" value="Unassembled WGS sequence"/>
</dbReference>
<accession>A0A8T4J4L5</accession>
<protein>
    <submittedName>
        <fullName evidence="2">ParB/RepB/Spo0J family partition protein</fullName>
    </submittedName>
</protein>